<keyword evidence="3" id="KW-0812">Transmembrane</keyword>
<evidence type="ECO:0000313" key="6">
    <source>
        <dbReference type="Proteomes" id="UP000717624"/>
    </source>
</evidence>
<dbReference type="SMART" id="SM00283">
    <property type="entry name" value="MA"/>
    <property type="match status" value="1"/>
</dbReference>
<name>A0A938Y3N4_9BACL</name>
<feature type="transmembrane region" description="Helical" evidence="3">
    <location>
        <begin position="145"/>
        <end position="165"/>
    </location>
</feature>
<evidence type="ECO:0000259" key="4">
    <source>
        <dbReference type="PROSITE" id="PS50111"/>
    </source>
</evidence>
<dbReference type="InterPro" id="IPR004089">
    <property type="entry name" value="MCPsignal_dom"/>
</dbReference>
<feature type="transmembrane region" description="Helical" evidence="3">
    <location>
        <begin position="115"/>
        <end position="133"/>
    </location>
</feature>
<feature type="domain" description="Methyl-accepting transducer" evidence="4">
    <location>
        <begin position="211"/>
        <end position="461"/>
    </location>
</feature>
<dbReference type="PROSITE" id="PS50111">
    <property type="entry name" value="CHEMOTAXIS_TRANSDUC_2"/>
    <property type="match status" value="1"/>
</dbReference>
<comment type="caution">
    <text evidence="5">The sequence shown here is derived from an EMBL/GenBank/DDBJ whole genome shotgun (WGS) entry which is preliminary data.</text>
</comment>
<dbReference type="GO" id="GO:0016020">
    <property type="term" value="C:membrane"/>
    <property type="evidence" value="ECO:0007669"/>
    <property type="project" value="InterPro"/>
</dbReference>
<feature type="transmembrane region" description="Helical" evidence="3">
    <location>
        <begin position="69"/>
        <end position="85"/>
    </location>
</feature>
<evidence type="ECO:0000256" key="3">
    <source>
        <dbReference type="SAM" id="Phobius"/>
    </source>
</evidence>
<dbReference type="SUPFAM" id="SSF58104">
    <property type="entry name" value="Methyl-accepting chemotaxis protein (MCP) signaling domain"/>
    <property type="match status" value="1"/>
</dbReference>
<proteinExistence type="predicted"/>
<accession>A0A938Y3N4</accession>
<dbReference type="Proteomes" id="UP000717624">
    <property type="component" value="Unassembled WGS sequence"/>
</dbReference>
<keyword evidence="3" id="KW-1133">Transmembrane helix</keyword>
<keyword evidence="6" id="KW-1185">Reference proteome</keyword>
<dbReference type="Gene3D" id="1.10.287.950">
    <property type="entry name" value="Methyl-accepting chemotaxis protein"/>
    <property type="match status" value="1"/>
</dbReference>
<dbReference type="Pfam" id="PF00015">
    <property type="entry name" value="MCPsignal"/>
    <property type="match status" value="1"/>
</dbReference>
<reference evidence="5" key="1">
    <citation type="submission" date="2021-01" db="EMBL/GenBank/DDBJ databases">
        <title>Genomic Encyclopedia of Type Strains, Phase IV (KMG-IV): sequencing the most valuable type-strain genomes for metagenomic binning, comparative biology and taxonomic classification.</title>
        <authorList>
            <person name="Goeker M."/>
        </authorList>
    </citation>
    <scope>NUCLEOTIDE SEQUENCE</scope>
    <source>
        <strain evidence="5">DSM 25523</strain>
    </source>
</reference>
<keyword evidence="3" id="KW-0472">Membrane</keyword>
<sequence>MVNMDLLRRRNNWVVFVFASIITVVQLLNLILGIPLTFVLTILGILYGVLAPFVYISNRPNLQEKMAPVMKYFIFLVIGAFYFIVLSLDPHIINIMSMMFYVAVMGIYQDKMMNFLTIIVSMGIVSYYFFTQGELIFHSSNAVDLIYFLLTFCFVSCANLLQSLFNNKLQAENERQRMEAVESSKSLQKMLNGINASLNSIKAYQDELNKATDGANNRAFEIVSSLDEMIRSFDEQTQHSNQLRMEIGSTNDQVDDMTRSINEMHDYVVSTQEATFESGRRIESLGNDLESFNQSIECTNRLIQELYKETESIEKIIQTISDISAQTNLLALNATIEASRAGEHGRGFAVVAEEVRKLAESSKASSQSIAQLLLTIREKMRLASDTISQSQESVEKNAQGMTEIREIFTNVGSYMKNFSEKTRYLQGFIGNVRGMMQEVSATVDLNADITNRNKNSLQEVLGLVSQQQEEIVEISNGFGKVEHQIANLLTQEK</sequence>
<evidence type="ECO:0000256" key="1">
    <source>
        <dbReference type="ARBA" id="ARBA00023224"/>
    </source>
</evidence>
<feature type="transmembrane region" description="Helical" evidence="3">
    <location>
        <begin position="38"/>
        <end position="57"/>
    </location>
</feature>
<dbReference type="GO" id="GO:0007165">
    <property type="term" value="P:signal transduction"/>
    <property type="evidence" value="ECO:0007669"/>
    <property type="project" value="UniProtKB-KW"/>
</dbReference>
<feature type="transmembrane region" description="Helical" evidence="3">
    <location>
        <begin position="12"/>
        <end position="32"/>
    </location>
</feature>
<dbReference type="EMBL" id="JAFBEB010000008">
    <property type="protein sequence ID" value="MBM7591012.1"/>
    <property type="molecule type" value="Genomic_DNA"/>
</dbReference>
<evidence type="ECO:0000256" key="2">
    <source>
        <dbReference type="PROSITE-ProRule" id="PRU00284"/>
    </source>
</evidence>
<gene>
    <name evidence="5" type="ORF">JOD01_002624</name>
</gene>
<protein>
    <submittedName>
        <fullName evidence="5">Methyl-accepting chemotaxis protein</fullName>
    </submittedName>
</protein>
<dbReference type="AlphaFoldDB" id="A0A938Y3N4"/>
<dbReference type="PANTHER" id="PTHR32089">
    <property type="entry name" value="METHYL-ACCEPTING CHEMOTAXIS PROTEIN MCPB"/>
    <property type="match status" value="1"/>
</dbReference>
<dbReference type="PANTHER" id="PTHR32089:SF112">
    <property type="entry name" value="LYSOZYME-LIKE PROTEIN-RELATED"/>
    <property type="match status" value="1"/>
</dbReference>
<organism evidence="5 6">
    <name type="scientific">Brevibacillus fulvus</name>
    <dbReference type="NCBI Taxonomy" id="1125967"/>
    <lineage>
        <taxon>Bacteria</taxon>
        <taxon>Bacillati</taxon>
        <taxon>Bacillota</taxon>
        <taxon>Bacilli</taxon>
        <taxon>Bacillales</taxon>
        <taxon>Paenibacillaceae</taxon>
        <taxon>Brevibacillus</taxon>
    </lineage>
</organism>
<keyword evidence="1 2" id="KW-0807">Transducer</keyword>
<evidence type="ECO:0000313" key="5">
    <source>
        <dbReference type="EMBL" id="MBM7591012.1"/>
    </source>
</evidence>